<reference evidence="1 2" key="1">
    <citation type="submission" date="2017-09" db="EMBL/GenBank/DDBJ databases">
        <title>WGS assembly of Aquilegia coerulea Goldsmith.</title>
        <authorList>
            <person name="Hodges S."/>
            <person name="Kramer E."/>
            <person name="Nordborg M."/>
            <person name="Tomkins J."/>
            <person name="Borevitz J."/>
            <person name="Derieg N."/>
            <person name="Yan J."/>
            <person name="Mihaltcheva S."/>
            <person name="Hayes R.D."/>
            <person name="Rokhsar D."/>
        </authorList>
    </citation>
    <scope>NUCLEOTIDE SEQUENCE [LARGE SCALE GENOMIC DNA]</scope>
    <source>
        <strain evidence="2">cv. Goldsmith</strain>
    </source>
</reference>
<dbReference type="EMBL" id="KZ305048">
    <property type="protein sequence ID" value="PIA36946.1"/>
    <property type="molecule type" value="Genomic_DNA"/>
</dbReference>
<evidence type="ECO:0000313" key="2">
    <source>
        <dbReference type="Proteomes" id="UP000230069"/>
    </source>
</evidence>
<gene>
    <name evidence="1" type="ORF">AQUCO_03100002v1</name>
</gene>
<evidence type="ECO:0000313" key="1">
    <source>
        <dbReference type="EMBL" id="PIA36946.1"/>
    </source>
</evidence>
<keyword evidence="2" id="KW-1185">Reference proteome</keyword>
<dbReference type="Proteomes" id="UP000230069">
    <property type="component" value="Unassembled WGS sequence"/>
</dbReference>
<organism evidence="1 2">
    <name type="scientific">Aquilegia coerulea</name>
    <name type="common">Rocky mountain columbine</name>
    <dbReference type="NCBI Taxonomy" id="218851"/>
    <lineage>
        <taxon>Eukaryota</taxon>
        <taxon>Viridiplantae</taxon>
        <taxon>Streptophyta</taxon>
        <taxon>Embryophyta</taxon>
        <taxon>Tracheophyta</taxon>
        <taxon>Spermatophyta</taxon>
        <taxon>Magnoliopsida</taxon>
        <taxon>Ranunculales</taxon>
        <taxon>Ranunculaceae</taxon>
        <taxon>Thalictroideae</taxon>
        <taxon>Aquilegia</taxon>
    </lineage>
</organism>
<accession>A0A2G5D093</accession>
<dbReference type="AlphaFoldDB" id="A0A2G5D093"/>
<protein>
    <submittedName>
        <fullName evidence="1">Uncharacterized protein</fullName>
    </submittedName>
</protein>
<sequence length="79" mass="9023">MQGNYPVSGGLKGVEAKAKSFKAPMARKPIYEICTSVRSRDCSTVDYFEYPGHEVPRWFLAENFCNEINYHTEHTTNFG</sequence>
<name>A0A2G5D093_AQUCA</name>
<proteinExistence type="predicted"/>
<dbReference type="InParanoid" id="A0A2G5D093"/>